<dbReference type="SUPFAM" id="SSF52540">
    <property type="entry name" value="P-loop containing nucleoside triphosphate hydrolases"/>
    <property type="match status" value="1"/>
</dbReference>
<dbReference type="EMBL" id="LPBJ01000073">
    <property type="protein sequence ID" value="KVP94296.1"/>
    <property type="molecule type" value="Genomic_DNA"/>
</dbReference>
<dbReference type="GO" id="GO:0003677">
    <property type="term" value="F:DNA binding"/>
    <property type="evidence" value="ECO:0007669"/>
    <property type="project" value="InterPro"/>
</dbReference>
<dbReference type="AlphaFoldDB" id="A0AAW3MSY3"/>
<dbReference type="Gene3D" id="3.40.50.300">
    <property type="entry name" value="P-loop containing nucleotide triphosphate hydrolases"/>
    <property type="match status" value="2"/>
</dbReference>
<organism evidence="4 5">
    <name type="scientific">Burkholderia ubonensis</name>
    <dbReference type="NCBI Taxonomy" id="101571"/>
    <lineage>
        <taxon>Bacteria</taxon>
        <taxon>Pseudomonadati</taxon>
        <taxon>Pseudomonadota</taxon>
        <taxon>Betaproteobacteria</taxon>
        <taxon>Burkholderiales</taxon>
        <taxon>Burkholderiaceae</taxon>
        <taxon>Burkholderia</taxon>
        <taxon>Burkholderia cepacia complex</taxon>
    </lineage>
</organism>
<feature type="domain" description="UvrD-like helicase C-terminal" evidence="2">
    <location>
        <begin position="495"/>
        <end position="543"/>
    </location>
</feature>
<dbReference type="GO" id="GO:0005524">
    <property type="term" value="F:ATP binding"/>
    <property type="evidence" value="ECO:0007669"/>
    <property type="project" value="InterPro"/>
</dbReference>
<dbReference type="PANTHER" id="PTHR11070">
    <property type="entry name" value="UVRD / RECB / PCRA DNA HELICASE FAMILY MEMBER"/>
    <property type="match status" value="1"/>
</dbReference>
<protein>
    <recommendedName>
        <fullName evidence="1">DNA 3'-5' helicase II</fullName>
    </recommendedName>
</protein>
<dbReference type="RefSeq" id="WP_059796051.1">
    <property type="nucleotide sequence ID" value="NZ_CP013447.1"/>
</dbReference>
<evidence type="ECO:0000313" key="6">
    <source>
        <dbReference type="Proteomes" id="UP000095100"/>
    </source>
</evidence>
<reference evidence="3 6" key="2">
    <citation type="submission" date="2015-12" db="EMBL/GenBank/DDBJ databases">
        <title>Diversity of Burkholderia near neighbor genomes.</title>
        <authorList>
            <person name="Sahl J."/>
            <person name="Wagner D."/>
            <person name="Keim P."/>
        </authorList>
    </citation>
    <scope>NUCLEOTIDE SEQUENCE [LARGE SCALE GENOMIC DNA]</scope>
    <source>
        <strain evidence="3 6">MSMB1189WGS</strain>
    </source>
</reference>
<dbReference type="EMBL" id="CP013447">
    <property type="protein sequence ID" value="AOK26189.1"/>
    <property type="molecule type" value="Genomic_DNA"/>
</dbReference>
<evidence type="ECO:0000313" key="5">
    <source>
        <dbReference type="Proteomes" id="UP000056453"/>
    </source>
</evidence>
<dbReference type="InterPro" id="IPR027417">
    <property type="entry name" value="P-loop_NTPase"/>
</dbReference>
<dbReference type="GO" id="GO:0000725">
    <property type="term" value="P:recombinational repair"/>
    <property type="evidence" value="ECO:0007669"/>
    <property type="project" value="TreeGrafter"/>
</dbReference>
<dbReference type="Proteomes" id="UP000056453">
    <property type="component" value="Unassembled WGS sequence"/>
</dbReference>
<gene>
    <name evidence="4" type="ORF">WJ96_11680</name>
    <name evidence="3" type="ORF">WK67_26205</name>
</gene>
<evidence type="ECO:0000259" key="2">
    <source>
        <dbReference type="Pfam" id="PF13538"/>
    </source>
</evidence>
<dbReference type="PANTHER" id="PTHR11070:SF2">
    <property type="entry name" value="ATP-DEPENDENT DNA HELICASE SRS2"/>
    <property type="match status" value="1"/>
</dbReference>
<dbReference type="GO" id="GO:0043138">
    <property type="term" value="F:3'-5' DNA helicase activity"/>
    <property type="evidence" value="ECO:0007669"/>
    <property type="project" value="TreeGrafter"/>
</dbReference>
<evidence type="ECO:0000313" key="4">
    <source>
        <dbReference type="EMBL" id="KVP94296.1"/>
    </source>
</evidence>
<keyword evidence="5" id="KW-1185">Reference proteome</keyword>
<evidence type="ECO:0000313" key="3">
    <source>
        <dbReference type="EMBL" id="AOK26189.1"/>
    </source>
</evidence>
<dbReference type="InterPro" id="IPR000212">
    <property type="entry name" value="DNA_helicase_UvrD/REP"/>
</dbReference>
<name>A0AAW3MSY3_9BURK</name>
<dbReference type="InterPro" id="IPR027785">
    <property type="entry name" value="UvrD-like_helicase_C"/>
</dbReference>
<sequence>MARLIPDDWKSLAATGAAERERETLAALEHALPDSYTVYHGVHWTRAEQGFSVFGEAAFVVVSPAGRVLLIEQKAGFLRETPKGLVKVYLQTERNVPIQLARTQETLHRRLTAALGAGVYGVEALLYCPDYTIRQAAIAGVPSERIVDATRKAQLAQVIQQILPADEPRVANAPKIHHFLADELALTPDTSALVGQAGTLVTRLSGGLASWARQLEFTPFRLRVIGTAGSGKTQLAVQAMRDAIAAGRRVLYVCFNRPLADYIARIAPPGAKIANYHQLCDWVARDGGYTPDFDAPDAFGRLEARFAQTPVPERWRFDVLIVDEGQDFHPSWASALERLLAPDGAWWWLEDPLQNLYMREPVALPGWVSLKALTNYRSPRDLLDFVRDVVGRVEPLAAELRSGSPFDGSDLVVSAYGDANASPAALADACIDATKRAITQALSLGFRKQDIAVLSYRGREGSALAALDQLGPHQVKRFTGKYDLFGNPEYHDGDVLLDSIYRFKGQSAPCVILTEIDFDTLDARAARKLFVGATRATMKLLLVASARAAAQLTGV</sequence>
<dbReference type="Proteomes" id="UP000095100">
    <property type="component" value="Chromosome 2"/>
</dbReference>
<dbReference type="Pfam" id="PF13538">
    <property type="entry name" value="UvrD_C_2"/>
    <property type="match status" value="1"/>
</dbReference>
<evidence type="ECO:0000256" key="1">
    <source>
        <dbReference type="ARBA" id="ARBA00034923"/>
    </source>
</evidence>
<reference evidence="4 5" key="1">
    <citation type="submission" date="2015-11" db="EMBL/GenBank/DDBJ databases">
        <title>Expanding the genomic diversity of Burkholderia species for the development of highly accurate diagnostics.</title>
        <authorList>
            <person name="Sahl J."/>
            <person name="Keim P."/>
            <person name="Wagner D."/>
        </authorList>
    </citation>
    <scope>NUCLEOTIDE SEQUENCE [LARGE SCALE GENOMIC DNA]</scope>
    <source>
        <strain evidence="4 5">MSMB1808WGS</strain>
    </source>
</reference>
<proteinExistence type="predicted"/>
<accession>A0AAW3MSY3</accession>